<organism evidence="2 3">
    <name type="scientific">Algoriphagus chordae</name>
    <dbReference type="NCBI Taxonomy" id="237019"/>
    <lineage>
        <taxon>Bacteria</taxon>
        <taxon>Pseudomonadati</taxon>
        <taxon>Bacteroidota</taxon>
        <taxon>Cytophagia</taxon>
        <taxon>Cytophagales</taxon>
        <taxon>Cyclobacteriaceae</taxon>
        <taxon>Algoriphagus</taxon>
    </lineage>
</organism>
<keyword evidence="3" id="KW-1185">Reference proteome</keyword>
<reference evidence="2 3" key="1">
    <citation type="submission" date="2018-06" db="EMBL/GenBank/DDBJ databases">
        <title>Genomic Encyclopedia of Archaeal and Bacterial Type Strains, Phase II (KMG-II): from individual species to whole genera.</title>
        <authorList>
            <person name="Goeker M."/>
        </authorList>
    </citation>
    <scope>NUCLEOTIDE SEQUENCE [LARGE SCALE GENOMIC DNA]</scope>
    <source>
        <strain evidence="2 3">DSM 19830</strain>
    </source>
</reference>
<accession>A0A2W7QR54</accession>
<evidence type="ECO:0000256" key="1">
    <source>
        <dbReference type="SAM" id="Phobius"/>
    </source>
</evidence>
<comment type="caution">
    <text evidence="2">The sequence shown here is derived from an EMBL/GenBank/DDBJ whole genome shotgun (WGS) entry which is preliminary data.</text>
</comment>
<keyword evidence="1" id="KW-0812">Transmembrane</keyword>
<keyword evidence="1" id="KW-1133">Transmembrane helix</keyword>
<feature type="transmembrane region" description="Helical" evidence="1">
    <location>
        <begin position="12"/>
        <end position="32"/>
    </location>
</feature>
<evidence type="ECO:0000313" key="2">
    <source>
        <dbReference type="EMBL" id="PZX46337.1"/>
    </source>
</evidence>
<dbReference type="EMBL" id="QKZT01000034">
    <property type="protein sequence ID" value="PZX46337.1"/>
    <property type="molecule type" value="Genomic_DNA"/>
</dbReference>
<dbReference type="Proteomes" id="UP000248882">
    <property type="component" value="Unassembled WGS sequence"/>
</dbReference>
<dbReference type="AlphaFoldDB" id="A0A2W7QR54"/>
<evidence type="ECO:0000313" key="3">
    <source>
        <dbReference type="Proteomes" id="UP000248882"/>
    </source>
</evidence>
<proteinExistence type="predicted"/>
<keyword evidence="1" id="KW-0472">Membrane</keyword>
<name>A0A2W7QR54_9BACT</name>
<sequence length="40" mass="4962">MLLVTLTKVMNLYFFVIQFDFYMNLLVLKIVYRNIAMKQW</sequence>
<gene>
    <name evidence="2" type="ORF">LV85_04358</name>
</gene>
<protein>
    <submittedName>
        <fullName evidence="2">Uncharacterized protein</fullName>
    </submittedName>
</protein>